<dbReference type="HOGENOM" id="CLU_074587_1_0_6"/>
<dbReference type="InterPro" id="IPR010239">
    <property type="entry name" value="CHP02001"/>
</dbReference>
<feature type="signal peptide" evidence="1">
    <location>
        <begin position="1"/>
        <end position="21"/>
    </location>
</feature>
<keyword evidence="3" id="KW-1185">Reference proteome</keyword>
<evidence type="ECO:0000313" key="3">
    <source>
        <dbReference type="Proteomes" id="UP000015380"/>
    </source>
</evidence>
<dbReference type="PATRIC" id="fig|1198232.3.peg.413"/>
<proteinExistence type="predicted"/>
<keyword evidence="1" id="KW-0732">Signal</keyword>
<dbReference type="AlphaFoldDB" id="S5T5A7"/>
<name>S5T5A7_9GAMM</name>
<dbReference type="Proteomes" id="UP000015380">
    <property type="component" value="Chromosome"/>
</dbReference>
<keyword evidence="2" id="KW-0812">Transmembrane</keyword>
<dbReference type="RefSeq" id="WP_020931980.1">
    <property type="nucleotide sequence ID" value="NC_021917.1"/>
</dbReference>
<sequence length="230" mass="24166">MKLLKTTAVAGLLVASSAASAIEISGNVALTTDYIWRGMSQTDGSPAIQGGFDADFGNGIYAGAWGSNVDFGSDSDESMELDLYAGWAGEFNGVGVDIGAVHYAYPTSGTETDFTEVYVGLSMGPASLTQYFGVDLGSDDLGDYRSGNYTDLGLDLGEYNGIAFAAHVGYYDLQADSSDYWDWKLAASTTYMGVDVEVAYTDVDTNSDNVSDARGASDDAAYVLTVSKSL</sequence>
<dbReference type="EMBL" id="CP005996">
    <property type="protein sequence ID" value="AGS38749.1"/>
    <property type="molecule type" value="Genomic_DNA"/>
</dbReference>
<dbReference type="KEGG" id="cza:CYCME_0408"/>
<dbReference type="NCBIfam" id="TIGR02001">
    <property type="entry name" value="gcw_chp"/>
    <property type="match status" value="1"/>
</dbReference>
<evidence type="ECO:0000313" key="2">
    <source>
        <dbReference type="EMBL" id="AGS38749.1"/>
    </source>
</evidence>
<dbReference type="Pfam" id="PF09694">
    <property type="entry name" value="Gcw_chp"/>
    <property type="match status" value="1"/>
</dbReference>
<gene>
    <name evidence="2" type="ORF">CYCME_0408</name>
</gene>
<accession>S5T5A7</accession>
<keyword evidence="2" id="KW-0472">Membrane</keyword>
<dbReference type="eggNOG" id="ENOG502Z9NJ">
    <property type="taxonomic scope" value="Bacteria"/>
</dbReference>
<reference evidence="2 3" key="1">
    <citation type="submission" date="2013-05" db="EMBL/GenBank/DDBJ databases">
        <title>Between feast and famine: a lifestyle of most important marine PAH-degrading bacterium Cycloclasticus sp. 7ME.</title>
        <authorList>
            <person name="Yakimov M.M."/>
            <person name="Messina E."/>
            <person name="Genovese M."/>
            <person name="Denaro R."/>
            <person name="Crisafi F."/>
            <person name="Russo D."/>
            <person name="Cappello S."/>
            <person name="Santisi S."/>
            <person name="Smedile F."/>
            <person name="Golyshina O.V."/>
            <person name="Tran H."/>
            <person name="Pieper D.H."/>
            <person name="Golyshin P.N."/>
            <person name="Giuliano L."/>
        </authorList>
    </citation>
    <scope>NUCLEOTIDE SEQUENCE [LARGE SCALE GENOMIC DNA]</scope>
    <source>
        <strain evidence="2 3">78-ME</strain>
    </source>
</reference>
<organism evidence="2 3">
    <name type="scientific">Cycloclasticus zancles 78-ME</name>
    <dbReference type="NCBI Taxonomy" id="1198232"/>
    <lineage>
        <taxon>Bacteria</taxon>
        <taxon>Pseudomonadati</taxon>
        <taxon>Pseudomonadota</taxon>
        <taxon>Gammaproteobacteria</taxon>
        <taxon>Thiotrichales</taxon>
        <taxon>Piscirickettsiaceae</taxon>
        <taxon>Cycloclasticus</taxon>
    </lineage>
</organism>
<reference evidence="3" key="2">
    <citation type="journal article" date="2016" name="Environ. Microbiol. Rep.">
        <title>Analysis of defence systems and a conjugative IncP-1 plasmid in the marine polyaromatic hydrocarbons-degrading bacterium Cycloclasticus sp. 78-ME.</title>
        <authorList>
            <person name="Yakimov M.M."/>
            <person name="Crisafi F."/>
            <person name="Messina E."/>
            <person name="Smedile F."/>
            <person name="Lopatina A."/>
            <person name="Denaro R."/>
            <person name="Pieper D.H."/>
            <person name="Golyshin P.N."/>
            <person name="Giuliano L."/>
        </authorList>
    </citation>
    <scope>NUCLEOTIDE SEQUENCE [LARGE SCALE GENOMIC DNA]</scope>
    <source>
        <strain evidence="3">78-ME</strain>
    </source>
</reference>
<evidence type="ECO:0000256" key="1">
    <source>
        <dbReference type="SAM" id="SignalP"/>
    </source>
</evidence>
<feature type="chain" id="PRO_5004532311" evidence="1">
    <location>
        <begin position="22"/>
        <end position="230"/>
    </location>
</feature>
<protein>
    <submittedName>
        <fullName evidence="2">Transmembrane protein</fullName>
    </submittedName>
</protein>